<dbReference type="SUPFAM" id="SSF56112">
    <property type="entry name" value="Protein kinase-like (PK-like)"/>
    <property type="match status" value="1"/>
</dbReference>
<evidence type="ECO:0000259" key="2">
    <source>
        <dbReference type="PROSITE" id="PS50011"/>
    </source>
</evidence>
<dbReference type="InterPro" id="IPR029016">
    <property type="entry name" value="GAF-like_dom_sf"/>
</dbReference>
<dbReference type="SUPFAM" id="SSF55874">
    <property type="entry name" value="ATPase domain of HSP90 chaperone/DNA topoisomerase II/histidine kinase"/>
    <property type="match status" value="1"/>
</dbReference>
<dbReference type="InterPro" id="IPR003018">
    <property type="entry name" value="GAF"/>
</dbReference>
<dbReference type="SUPFAM" id="SSF52540">
    <property type="entry name" value="P-loop containing nucleoside triphosphate hydrolases"/>
    <property type="match status" value="1"/>
</dbReference>
<dbReference type="PANTHER" id="PTHR43642:SF1">
    <property type="entry name" value="HYBRID SIGNAL TRANSDUCTION HISTIDINE KINASE G"/>
    <property type="match status" value="1"/>
</dbReference>
<proteinExistence type="predicted"/>
<dbReference type="InterPro" id="IPR036890">
    <property type="entry name" value="HATPase_C_sf"/>
</dbReference>
<reference evidence="3 4" key="1">
    <citation type="submission" date="2023-06" db="EMBL/GenBank/DDBJ databases">
        <authorList>
            <person name="Oyuntsetseg B."/>
            <person name="Kim S.B."/>
        </authorList>
    </citation>
    <scope>NUCLEOTIDE SEQUENCE [LARGE SCALE GENOMIC DNA]</scope>
    <source>
        <strain evidence="3 4">2-15</strain>
    </source>
</reference>
<dbReference type="RefSeq" id="WP_285966255.1">
    <property type="nucleotide sequence ID" value="NZ_CP127294.1"/>
</dbReference>
<dbReference type="Proteomes" id="UP001236014">
    <property type="component" value="Chromosome"/>
</dbReference>
<dbReference type="InterPro" id="IPR011009">
    <property type="entry name" value="Kinase-like_dom_sf"/>
</dbReference>
<gene>
    <name evidence="3" type="ORF">QRX50_28685</name>
</gene>
<dbReference type="GO" id="GO:0046983">
    <property type="term" value="F:protein dimerization activity"/>
    <property type="evidence" value="ECO:0007669"/>
    <property type="project" value="InterPro"/>
</dbReference>
<dbReference type="InterPro" id="IPR000719">
    <property type="entry name" value="Prot_kinase_dom"/>
</dbReference>
<feature type="domain" description="Protein kinase" evidence="2">
    <location>
        <begin position="1"/>
        <end position="262"/>
    </location>
</feature>
<dbReference type="Gene3D" id="1.20.5.1930">
    <property type="match status" value="1"/>
</dbReference>
<dbReference type="SUPFAM" id="SSF55781">
    <property type="entry name" value="GAF domain-like"/>
    <property type="match status" value="1"/>
</dbReference>
<dbReference type="Pfam" id="PF02518">
    <property type="entry name" value="HATPase_c"/>
    <property type="match status" value="1"/>
</dbReference>
<dbReference type="CDD" id="cd16917">
    <property type="entry name" value="HATPase_UhpB-NarQ-NarX-like"/>
    <property type="match status" value="1"/>
</dbReference>
<dbReference type="InterPro" id="IPR041664">
    <property type="entry name" value="AAA_16"/>
</dbReference>
<dbReference type="InterPro" id="IPR011712">
    <property type="entry name" value="Sig_transdc_His_kin_sub3_dim/P"/>
</dbReference>
<dbReference type="Gene3D" id="3.30.565.10">
    <property type="entry name" value="Histidine kinase-like ATPase, C-terminal domain"/>
    <property type="match status" value="1"/>
</dbReference>
<accession>A0A9Y2I9I0</accession>
<dbReference type="GO" id="GO:0000155">
    <property type="term" value="F:phosphorelay sensor kinase activity"/>
    <property type="evidence" value="ECO:0007669"/>
    <property type="project" value="InterPro"/>
</dbReference>
<dbReference type="Pfam" id="PF01590">
    <property type="entry name" value="GAF"/>
    <property type="match status" value="1"/>
</dbReference>
<sequence length="1638" mass="176160">MDTGGLPGRRSSAQVAVLSETARTRVCRVSLGKRTVVCKQPLGPDASKRLRHERAMLERLRGVSNVAQLLDSPRYAGSIVLADAGGRSLAGRAEPLPVDVLLGVGLGVARAVAAMHRRGILHRDINPANIVLSPDGTACLLDFALASSLTDPAPPSPGRSAIVGTLAYLAPEQTRRTGRPVDQRSDLYAVGATLYELATGAPPFGSGDPLRLVHDHLARVPAPPVEVNPALPAPLSAIILHLLEKEPDNRYQTAEGVIHDLERLRDAQAGRDKEPMRIGHHDFPRWPVAPARLVGRDTEVAALQAAFEDALAGRCPGVLISGAAGVGKTALVNELRPTVTSRGGWFLAGKFDQYRRDLEFDGVFQAFRSLGQLLLAQPESELTQLRQRITDAVGPNAGLATAVVPEFAALLDVPPDPGDPLTAQSRAQHNSVQILRAVASPERPVVLFLDDLHWAGRGPLGFVDLLLDDDAIPGLLLVGVHRDDGDSAQPPTLSRSRDRAGVPYLRLENLPTPGLITLVGDMLHADAAAAAGLVEVIAPRTSGNPYETVQLLTALARHGVLTATSAGWQWDPAAVRAHLGPAEGGDLLTLRIQALPPPSRQLVEAMACVGGRVETEVLQTAAGEPADVVAQHLIPPTDEGLLVLERGAVRFHHDRIREAILRGLSPQRRSALQLAMARRLAGAPDLFAVAAEQYLPVLDAVEDLVERREVTDLLQRAAGQATLIGNHALVNALLLAALRVVDPAETAVALELRTTRLGALFSLGRLVEVDEEYREIEQLCPSTPDRPGATAIHVRSLSYQARFGEAISLSLQSLRECGLDVPSAERLPAELDRRFALLHHWLDHSDPADDLARPDLTDSVLLAATDVLDAAFLAAYFAADFTWVAWLGLEGLRIWIEHGPGPTLLGPAGAAAYCAVSQRGDYVGGYRASRRLLAWAEARGAEPGMSRARHRSALFSCWLEPIENGVHEAQWAREGLIAGGDLANAGYTYLLTVRSLADCAPSLESLVNEVDSGLNFVHRTGNEQTGQVLETYRWLADVLRGDSPADPITLDRFTDNPLALLHAYLARAIAAAVSGDLAGLARESAAGMRLLPVAAGFYPTAVVRALHGLALAERARSADGDERAALLSELDEVTSWLAARASDAPDNFLHLVRWLEAERAWAAGDVHAAELAFDTARSEVSRRARPWHRALITERAARFHLARGLDHAGRELLAQARRHYAAWGASAKVTQLDWAYPTLRRHFEASLGFAVDQPGELLNQPGTITTGTLDLLGILSASQALSSETSIERLHARVVEVLSTMTGATGVRLLLWSDEQQDWLLPEPTRTVTEQEFTAPRSVLRYLRRTEAPLVVDDVTHDERFAHDPCFTDLQGCSLLAVPILSRGTLRAALLLENRLIRGAFTTNRLDAVKLIAGQLAVSLDNAHLYTQLTASRARIVTAADQARRRIERDLHDGAQQRLVALALRLRAIQAEMPPEICHLTTELDTLATETTGVLDELREIAHGLHPGMLAIGGLAPAVRALARRSPIPVELDLHPLPPLPEPIEVSAYFIIAEALTNTAKHAHATSVTVTINPDHPNGVLHIAVRDDGVGGAHFTQGTGLLGLKDRAEAIGGRLHLQSPPGAGTSLHLELPLSGPHQ</sequence>
<dbReference type="EMBL" id="CP127294">
    <property type="protein sequence ID" value="WIX75484.1"/>
    <property type="molecule type" value="Genomic_DNA"/>
</dbReference>
<organism evidence="3 4">
    <name type="scientific">Amycolatopsis carbonis</name>
    <dbReference type="NCBI Taxonomy" id="715471"/>
    <lineage>
        <taxon>Bacteria</taxon>
        <taxon>Bacillati</taxon>
        <taxon>Actinomycetota</taxon>
        <taxon>Actinomycetes</taxon>
        <taxon>Pseudonocardiales</taxon>
        <taxon>Pseudonocardiaceae</taxon>
        <taxon>Amycolatopsis</taxon>
    </lineage>
</organism>
<dbReference type="Pfam" id="PF07730">
    <property type="entry name" value="HisKA_3"/>
    <property type="match status" value="1"/>
</dbReference>
<dbReference type="GO" id="GO:0005524">
    <property type="term" value="F:ATP binding"/>
    <property type="evidence" value="ECO:0007669"/>
    <property type="project" value="InterPro"/>
</dbReference>
<dbReference type="PROSITE" id="PS50011">
    <property type="entry name" value="PROTEIN_KINASE_DOM"/>
    <property type="match status" value="1"/>
</dbReference>
<evidence type="ECO:0000256" key="1">
    <source>
        <dbReference type="SAM" id="MobiDB-lite"/>
    </source>
</evidence>
<dbReference type="InterPro" id="IPR027417">
    <property type="entry name" value="P-loop_NTPase"/>
</dbReference>
<dbReference type="PANTHER" id="PTHR43642">
    <property type="entry name" value="HYBRID SIGNAL TRANSDUCTION HISTIDINE KINASE G"/>
    <property type="match status" value="1"/>
</dbReference>
<dbReference type="Pfam" id="PF13191">
    <property type="entry name" value="AAA_16"/>
    <property type="match status" value="1"/>
</dbReference>
<keyword evidence="4" id="KW-1185">Reference proteome</keyword>
<dbReference type="Pfam" id="PF00069">
    <property type="entry name" value="Pkinase"/>
    <property type="match status" value="1"/>
</dbReference>
<dbReference type="SMART" id="SM00065">
    <property type="entry name" value="GAF"/>
    <property type="match status" value="1"/>
</dbReference>
<dbReference type="Gene3D" id="1.10.510.10">
    <property type="entry name" value="Transferase(Phosphotransferase) domain 1"/>
    <property type="match status" value="1"/>
</dbReference>
<name>A0A9Y2I9I0_9PSEU</name>
<dbReference type="KEGG" id="acab:QRX50_28685"/>
<dbReference type="InterPro" id="IPR053159">
    <property type="entry name" value="Hybrid_Histidine_Kinase"/>
</dbReference>
<feature type="region of interest" description="Disordered" evidence="1">
    <location>
        <begin position="1617"/>
        <end position="1638"/>
    </location>
</feature>
<dbReference type="CDD" id="cd14014">
    <property type="entry name" value="STKc_PknB_like"/>
    <property type="match status" value="1"/>
</dbReference>
<dbReference type="Gene3D" id="3.30.450.40">
    <property type="match status" value="1"/>
</dbReference>
<evidence type="ECO:0000313" key="3">
    <source>
        <dbReference type="EMBL" id="WIX75484.1"/>
    </source>
</evidence>
<dbReference type="GO" id="GO:0016020">
    <property type="term" value="C:membrane"/>
    <property type="evidence" value="ECO:0007669"/>
    <property type="project" value="InterPro"/>
</dbReference>
<dbReference type="Gene3D" id="3.40.50.300">
    <property type="entry name" value="P-loop containing nucleotide triphosphate hydrolases"/>
    <property type="match status" value="1"/>
</dbReference>
<protein>
    <submittedName>
        <fullName evidence="3">AAA family ATPase</fullName>
    </submittedName>
</protein>
<evidence type="ECO:0000313" key="4">
    <source>
        <dbReference type="Proteomes" id="UP001236014"/>
    </source>
</evidence>
<dbReference type="InterPro" id="IPR003594">
    <property type="entry name" value="HATPase_dom"/>
</dbReference>
<dbReference type="SMART" id="SM00387">
    <property type="entry name" value="HATPase_c"/>
    <property type="match status" value="1"/>
</dbReference>